<dbReference type="Gene3D" id="1.10.287.130">
    <property type="match status" value="1"/>
</dbReference>
<organism evidence="13">
    <name type="scientific">uncultured Microcoleus sp</name>
    <dbReference type="NCBI Taxonomy" id="259945"/>
    <lineage>
        <taxon>Bacteria</taxon>
        <taxon>Bacillati</taxon>
        <taxon>Cyanobacteriota</taxon>
        <taxon>Cyanophyceae</taxon>
        <taxon>Oscillatoriophycideae</taxon>
        <taxon>Oscillatoriales</taxon>
        <taxon>Microcoleaceae</taxon>
        <taxon>Microcoleus</taxon>
        <taxon>environmental samples</taxon>
    </lineage>
</organism>
<keyword evidence="7 11" id="KW-1133">Transmembrane helix</keyword>
<comment type="catalytic activity">
    <reaction evidence="1">
        <text>ATP + protein L-histidine = ADP + protein N-phospho-L-histidine.</text>
        <dbReference type="EC" id="2.7.13.3"/>
    </reaction>
</comment>
<dbReference type="InterPro" id="IPR003594">
    <property type="entry name" value="HATPase_dom"/>
</dbReference>
<evidence type="ECO:0000256" key="3">
    <source>
        <dbReference type="ARBA" id="ARBA00012438"/>
    </source>
</evidence>
<sequence>MEIDRVPFLNRLRRTMSSAEAWGFSVVGYLMWFTLAPSMQAGIGSASLLVWIPGVIVGILFNLQVQSLGEKYPDVSGGTPNYITRLLHRYPALSRYLGIAYYLGWVSFPPINAIVITDLIQFHLEPMGLNIPEKVFEIGFTAIAYFLAFSGTRAVAILHLFFIFPSIGFLLLFCVQGLGWLAFSPQSPGLLPSSIDAIGVQDWLKWYLFAAYSFYGCDTASSFVADSVHPKDTLKALSWVAWFMPLVFVGGTLVLLQLATVPGLEGNLYGNFLVAAKPFWGDAAPAIVTLLVAASCLLGSATSVCNTPRILFQLAQDGLLSPVFGAASRRGSLEPALLLTFICSLGFLVWGNTTRIVVVSGVSFFISIMGLHLGLWMQRNDPVVRWGRLSLALLVVEFISLVVGGVAWGWMDFALGLLLPLAVIAIDAAILRIPWAFLHLPWWDRLHSKPVTPPKNEYFVVLQVGILIALICGTATISWLIRSWLRVEAGTNNPYLLIIVLMTLAFVGVAIACWTTLPQVAAIEELAISSTAQAKELETTLNELKKAQMQVIQSEKMSSLGQLVAGIAHEINNPVNFIHGNLTHLEEYTQNLLQMIELYQQRHPSNDPDVQAMAEEIDLEFLTEDIQKIISSIKVGTERIRGIVLSLRNFSRMDEADFKDVDIHEGIESTLLILQHRLKDKPECPGVVTIKDYGTLPKVECFPGQLNQVFMNILVNALDALDEMNSKRSYQELKDTPNQITIRTSAIDNQWVEVAIADNGIGMPDRVKQRIFDPFFTTKPIGKGTGLGMSISYQIITEKHRGKIKCFSTPGSGTEFVIQIPIRQQPSSAFPIAAES</sequence>
<feature type="transmembrane region" description="Helical" evidence="11">
    <location>
        <begin position="236"/>
        <end position="259"/>
    </location>
</feature>
<dbReference type="GO" id="GO:0016020">
    <property type="term" value="C:membrane"/>
    <property type="evidence" value="ECO:0007669"/>
    <property type="project" value="UniProtKB-SubCell"/>
</dbReference>
<evidence type="ECO:0000256" key="7">
    <source>
        <dbReference type="ARBA" id="ARBA00022989"/>
    </source>
</evidence>
<evidence type="ECO:0000256" key="1">
    <source>
        <dbReference type="ARBA" id="ARBA00000085"/>
    </source>
</evidence>
<accession>A0A6J4L9P2</accession>
<feature type="transmembrane region" description="Helical" evidence="11">
    <location>
        <begin position="21"/>
        <end position="39"/>
    </location>
</feature>
<dbReference type="CDD" id="cd00082">
    <property type="entry name" value="HisKA"/>
    <property type="match status" value="1"/>
</dbReference>
<comment type="subcellular location">
    <subcellularLocation>
        <location evidence="2">Membrane</location>
        <topology evidence="2">Multi-pass membrane protein</topology>
    </subcellularLocation>
</comment>
<dbReference type="EC" id="2.7.13.3" evidence="3"/>
<protein>
    <recommendedName>
        <fullName evidence="3">histidine kinase</fullName>
        <ecNumber evidence="3">2.7.13.3</ecNumber>
    </recommendedName>
</protein>
<evidence type="ECO:0000256" key="9">
    <source>
        <dbReference type="ARBA" id="ARBA00023136"/>
    </source>
</evidence>
<evidence type="ECO:0000256" key="5">
    <source>
        <dbReference type="ARBA" id="ARBA00022692"/>
    </source>
</evidence>
<dbReference type="SMART" id="SM00388">
    <property type="entry name" value="HisKA"/>
    <property type="match status" value="1"/>
</dbReference>
<dbReference type="PRINTS" id="PR00344">
    <property type="entry name" value="BCTRLSENSOR"/>
</dbReference>
<evidence type="ECO:0000259" key="12">
    <source>
        <dbReference type="PROSITE" id="PS50109"/>
    </source>
</evidence>
<dbReference type="Gene3D" id="3.30.565.10">
    <property type="entry name" value="Histidine kinase-like ATPase, C-terminal domain"/>
    <property type="match status" value="1"/>
</dbReference>
<dbReference type="Pfam" id="PF00324">
    <property type="entry name" value="AA_permease"/>
    <property type="match status" value="1"/>
</dbReference>
<dbReference type="Gene3D" id="1.20.1740.10">
    <property type="entry name" value="Amino acid/polyamine transporter I"/>
    <property type="match status" value="1"/>
</dbReference>
<dbReference type="Pfam" id="PF02518">
    <property type="entry name" value="HATPase_c"/>
    <property type="match status" value="1"/>
</dbReference>
<dbReference type="InterPro" id="IPR005467">
    <property type="entry name" value="His_kinase_dom"/>
</dbReference>
<keyword evidence="6 13" id="KW-0808">Transferase</keyword>
<evidence type="ECO:0000256" key="8">
    <source>
        <dbReference type="ARBA" id="ARBA00023012"/>
    </source>
</evidence>
<keyword evidence="5 11" id="KW-0812">Transmembrane</keyword>
<feature type="coiled-coil region" evidence="10">
    <location>
        <begin position="527"/>
        <end position="557"/>
    </location>
</feature>
<dbReference type="InterPro" id="IPR004841">
    <property type="entry name" value="AA-permease/SLC12A_dom"/>
</dbReference>
<feature type="transmembrane region" description="Helical" evidence="11">
    <location>
        <begin position="356"/>
        <end position="377"/>
    </location>
</feature>
<keyword evidence="9 11" id="KW-0472">Membrane</keyword>
<evidence type="ECO:0000256" key="2">
    <source>
        <dbReference type="ARBA" id="ARBA00004141"/>
    </source>
</evidence>
<feature type="transmembrane region" description="Helical" evidence="11">
    <location>
        <begin position="99"/>
        <end position="123"/>
    </location>
</feature>
<dbReference type="EMBL" id="CADCTZ010000273">
    <property type="protein sequence ID" value="CAA9327627.1"/>
    <property type="molecule type" value="Genomic_DNA"/>
</dbReference>
<feature type="transmembrane region" description="Helical" evidence="11">
    <location>
        <begin position="45"/>
        <end position="63"/>
    </location>
</feature>
<evidence type="ECO:0000256" key="10">
    <source>
        <dbReference type="SAM" id="Coils"/>
    </source>
</evidence>
<dbReference type="InterPro" id="IPR036097">
    <property type="entry name" value="HisK_dim/P_sf"/>
</dbReference>
<feature type="transmembrane region" description="Helical" evidence="11">
    <location>
        <begin position="417"/>
        <end position="438"/>
    </location>
</feature>
<gene>
    <name evidence="13" type="ORF">AVDCRST_MAG84-1687</name>
</gene>
<evidence type="ECO:0000256" key="11">
    <source>
        <dbReference type="SAM" id="Phobius"/>
    </source>
</evidence>
<keyword evidence="6 13" id="KW-0418">Kinase</keyword>
<feature type="transmembrane region" description="Helical" evidence="11">
    <location>
        <begin position="279"/>
        <end position="299"/>
    </location>
</feature>
<proteinExistence type="predicted"/>
<dbReference type="PANTHER" id="PTHR43065">
    <property type="entry name" value="SENSOR HISTIDINE KINASE"/>
    <property type="match status" value="1"/>
</dbReference>
<dbReference type="GO" id="GO:0000155">
    <property type="term" value="F:phosphorelay sensor kinase activity"/>
    <property type="evidence" value="ECO:0007669"/>
    <property type="project" value="InterPro"/>
</dbReference>
<keyword evidence="10" id="KW-0175">Coiled coil</keyword>
<dbReference type="SUPFAM" id="SSF47384">
    <property type="entry name" value="Homodimeric domain of signal transducing histidine kinase"/>
    <property type="match status" value="1"/>
</dbReference>
<evidence type="ECO:0000256" key="4">
    <source>
        <dbReference type="ARBA" id="ARBA00022553"/>
    </source>
</evidence>
<name>A0A6J4L9P2_9CYAN</name>
<keyword evidence="4" id="KW-0597">Phosphoprotein</keyword>
<dbReference type="InterPro" id="IPR004358">
    <property type="entry name" value="Sig_transdc_His_kin-like_C"/>
</dbReference>
<feature type="transmembrane region" description="Helical" evidence="11">
    <location>
        <begin position="162"/>
        <end position="183"/>
    </location>
</feature>
<dbReference type="PANTHER" id="PTHR43065:SF50">
    <property type="entry name" value="HISTIDINE KINASE"/>
    <property type="match status" value="1"/>
</dbReference>
<reference evidence="13" key="1">
    <citation type="submission" date="2020-02" db="EMBL/GenBank/DDBJ databases">
        <authorList>
            <person name="Meier V. D."/>
        </authorList>
    </citation>
    <scope>NUCLEOTIDE SEQUENCE</scope>
    <source>
        <strain evidence="13">AVDCRST_MAG84</strain>
    </source>
</reference>
<dbReference type="InterPro" id="IPR003661">
    <property type="entry name" value="HisK_dim/P_dom"/>
</dbReference>
<dbReference type="SMART" id="SM00387">
    <property type="entry name" value="HATPase_c"/>
    <property type="match status" value="1"/>
</dbReference>
<dbReference type="InterPro" id="IPR036890">
    <property type="entry name" value="HATPase_C_sf"/>
</dbReference>
<feature type="transmembrane region" description="Helical" evidence="11">
    <location>
        <begin position="135"/>
        <end position="155"/>
    </location>
</feature>
<feature type="domain" description="Histidine kinase" evidence="12">
    <location>
        <begin position="566"/>
        <end position="824"/>
    </location>
</feature>
<keyword evidence="8" id="KW-0902">Two-component regulatory system</keyword>
<feature type="transmembrane region" description="Helical" evidence="11">
    <location>
        <begin position="203"/>
        <end position="224"/>
    </location>
</feature>
<dbReference type="SUPFAM" id="SSF55874">
    <property type="entry name" value="ATPase domain of HSP90 chaperone/DNA topoisomerase II/histidine kinase"/>
    <property type="match status" value="1"/>
</dbReference>
<feature type="transmembrane region" description="Helical" evidence="11">
    <location>
        <begin position="493"/>
        <end position="517"/>
    </location>
</feature>
<evidence type="ECO:0000256" key="6">
    <source>
        <dbReference type="ARBA" id="ARBA00022777"/>
    </source>
</evidence>
<feature type="transmembrane region" description="Helical" evidence="11">
    <location>
        <begin position="458"/>
        <end position="481"/>
    </location>
</feature>
<evidence type="ECO:0000313" key="13">
    <source>
        <dbReference type="EMBL" id="CAA9327627.1"/>
    </source>
</evidence>
<dbReference type="AlphaFoldDB" id="A0A6J4L9P2"/>
<dbReference type="GO" id="GO:0055085">
    <property type="term" value="P:transmembrane transport"/>
    <property type="evidence" value="ECO:0007669"/>
    <property type="project" value="InterPro"/>
</dbReference>
<feature type="transmembrane region" description="Helical" evidence="11">
    <location>
        <begin position="389"/>
        <end position="411"/>
    </location>
</feature>
<dbReference type="PROSITE" id="PS50109">
    <property type="entry name" value="HIS_KIN"/>
    <property type="match status" value="1"/>
</dbReference>